<accession>A0A6J6NPC8</accession>
<name>A0A6J6NPC8_9ZZZZ</name>
<protein>
    <submittedName>
        <fullName evidence="1">Unannotated protein</fullName>
    </submittedName>
</protein>
<sequence>MVDRRNGVEQSTFVYAVIGGAILLKAAQAARECLAVVAGVGVHDAHQVERPHLDNDSASLAGKIASIDCDTKCFVGVAGVIGQAGEVIEALSLTGFIAA</sequence>
<organism evidence="1">
    <name type="scientific">freshwater metagenome</name>
    <dbReference type="NCBI Taxonomy" id="449393"/>
    <lineage>
        <taxon>unclassified sequences</taxon>
        <taxon>metagenomes</taxon>
        <taxon>ecological metagenomes</taxon>
    </lineage>
</organism>
<evidence type="ECO:0000313" key="1">
    <source>
        <dbReference type="EMBL" id="CAB4688056.1"/>
    </source>
</evidence>
<reference evidence="1" key="1">
    <citation type="submission" date="2020-05" db="EMBL/GenBank/DDBJ databases">
        <authorList>
            <person name="Chiriac C."/>
            <person name="Salcher M."/>
            <person name="Ghai R."/>
            <person name="Kavagutti S V."/>
        </authorList>
    </citation>
    <scope>NUCLEOTIDE SEQUENCE</scope>
</reference>
<dbReference type="AlphaFoldDB" id="A0A6J6NPC8"/>
<gene>
    <name evidence="1" type="ORF">UFOPK2366_00589</name>
</gene>
<proteinExistence type="predicted"/>
<dbReference type="EMBL" id="CAEZXM010000086">
    <property type="protein sequence ID" value="CAB4688056.1"/>
    <property type="molecule type" value="Genomic_DNA"/>
</dbReference>